<dbReference type="GeneID" id="132540759"/>
<accession>A0ABM3Y1L8</accession>
<feature type="region of interest" description="Disordered" evidence="1">
    <location>
        <begin position="60"/>
        <end position="144"/>
    </location>
</feature>
<evidence type="ECO:0000313" key="3">
    <source>
        <dbReference type="RefSeq" id="XP_060054940.1"/>
    </source>
</evidence>
<sequence length="144" mass="14700">MQALMEELQAPGGAFLPSPEPLAPNTQPSVPQRAWLSWQLAQTGATLYRALLLLDTLLASSPAPPASSPPGLGAPAQSWPSGPSDSTLLGTGRASPGDHPLTSPPTSAGAPAILQPTAPPQLALPPKRLTAPGSPNRQRLDSRG</sequence>
<proteinExistence type="predicted"/>
<evidence type="ECO:0000256" key="1">
    <source>
        <dbReference type="SAM" id="MobiDB-lite"/>
    </source>
</evidence>
<gene>
    <name evidence="3" type="primary">LOC132540759</name>
</gene>
<reference evidence="3" key="1">
    <citation type="submission" date="2025-08" db="UniProtKB">
        <authorList>
            <consortium name="RefSeq"/>
        </authorList>
    </citation>
    <scope>IDENTIFICATION</scope>
</reference>
<keyword evidence="2" id="KW-1185">Reference proteome</keyword>
<organism evidence="2 3">
    <name type="scientific">Erinaceus europaeus</name>
    <name type="common">Western European hedgehog</name>
    <dbReference type="NCBI Taxonomy" id="9365"/>
    <lineage>
        <taxon>Eukaryota</taxon>
        <taxon>Metazoa</taxon>
        <taxon>Chordata</taxon>
        <taxon>Craniata</taxon>
        <taxon>Vertebrata</taxon>
        <taxon>Euteleostomi</taxon>
        <taxon>Mammalia</taxon>
        <taxon>Eutheria</taxon>
        <taxon>Laurasiatheria</taxon>
        <taxon>Eulipotyphla</taxon>
        <taxon>Erinaceidae</taxon>
        <taxon>Erinaceinae</taxon>
        <taxon>Erinaceus</taxon>
    </lineage>
</organism>
<dbReference type="Proteomes" id="UP001652624">
    <property type="component" value="Chromosome 10"/>
</dbReference>
<evidence type="ECO:0000313" key="2">
    <source>
        <dbReference type="Proteomes" id="UP001652624"/>
    </source>
</evidence>
<feature type="compositionally biased region" description="Polar residues" evidence="1">
    <location>
        <begin position="78"/>
        <end position="89"/>
    </location>
</feature>
<dbReference type="RefSeq" id="XP_060054940.1">
    <property type="nucleotide sequence ID" value="XM_060198957.1"/>
</dbReference>
<protein>
    <submittedName>
        <fullName evidence="3">Uncharacterized protein LOC132540759</fullName>
    </submittedName>
</protein>
<name>A0ABM3Y1L8_ERIEU</name>
<feature type="region of interest" description="Disordered" evidence="1">
    <location>
        <begin position="1"/>
        <end position="31"/>
    </location>
</feature>